<dbReference type="EMBL" id="SRPW01002509">
    <property type="protein sequence ID" value="KAG5992352.1"/>
    <property type="molecule type" value="Genomic_DNA"/>
</dbReference>
<organism evidence="2 3">
    <name type="scientific">Claviceps pusilla</name>
    <dbReference type="NCBI Taxonomy" id="123648"/>
    <lineage>
        <taxon>Eukaryota</taxon>
        <taxon>Fungi</taxon>
        <taxon>Dikarya</taxon>
        <taxon>Ascomycota</taxon>
        <taxon>Pezizomycotina</taxon>
        <taxon>Sordariomycetes</taxon>
        <taxon>Hypocreomycetidae</taxon>
        <taxon>Hypocreales</taxon>
        <taxon>Clavicipitaceae</taxon>
        <taxon>Claviceps</taxon>
    </lineage>
</organism>
<feature type="compositionally biased region" description="Acidic residues" evidence="1">
    <location>
        <begin position="148"/>
        <end position="165"/>
    </location>
</feature>
<feature type="compositionally biased region" description="Basic and acidic residues" evidence="1">
    <location>
        <begin position="120"/>
        <end position="134"/>
    </location>
</feature>
<reference evidence="2" key="1">
    <citation type="journal article" date="2020" name="bioRxiv">
        <title>Whole genome comparisons of ergot fungi reveals the divergence and evolution of species within the genus Claviceps are the result of varying mechanisms driving genome evolution and host range expansion.</title>
        <authorList>
            <person name="Wyka S.A."/>
            <person name="Mondo S.J."/>
            <person name="Liu M."/>
            <person name="Dettman J."/>
            <person name="Nalam V."/>
            <person name="Broders K.D."/>
        </authorList>
    </citation>
    <scope>NUCLEOTIDE SEQUENCE</scope>
    <source>
        <strain evidence="2">CCC 602</strain>
    </source>
</reference>
<dbReference type="OrthoDB" id="4960548at2759"/>
<comment type="caution">
    <text evidence="2">The sequence shown here is derived from an EMBL/GenBank/DDBJ whole genome shotgun (WGS) entry which is preliminary data.</text>
</comment>
<keyword evidence="3" id="KW-1185">Reference proteome</keyword>
<dbReference type="AlphaFoldDB" id="A0A9P7SXB7"/>
<accession>A0A9P7SXB7</accession>
<evidence type="ECO:0000313" key="3">
    <source>
        <dbReference type="Proteomes" id="UP000748025"/>
    </source>
</evidence>
<proteinExistence type="predicted"/>
<protein>
    <recommendedName>
        <fullName evidence="4">Myb-like domain-containing protein</fullName>
    </recommendedName>
</protein>
<evidence type="ECO:0008006" key="4">
    <source>
        <dbReference type="Google" id="ProtNLM"/>
    </source>
</evidence>
<dbReference type="Proteomes" id="UP000748025">
    <property type="component" value="Unassembled WGS sequence"/>
</dbReference>
<evidence type="ECO:0000313" key="2">
    <source>
        <dbReference type="EMBL" id="KAG5992352.1"/>
    </source>
</evidence>
<sequence>MSPASAADGAGRKPQAWTEQAKLQLLWRINTQLRDGGRPIDWNKINMPGRTPKSLQNTWFSIKKVMAELDEKEKTDGVGMDNDSVSGSPAKSATPRKRLPSKNKAMALKEAQDDDDEDDKTALLKRKSEIEAGGKGKKLKGTIKNDPDHEDDEKLDILEDYVEEM</sequence>
<gene>
    <name evidence="2" type="ORF">E4U43_003806</name>
</gene>
<name>A0A9P7SXB7_9HYPO</name>
<feature type="region of interest" description="Disordered" evidence="1">
    <location>
        <begin position="71"/>
        <end position="165"/>
    </location>
</feature>
<evidence type="ECO:0000256" key="1">
    <source>
        <dbReference type="SAM" id="MobiDB-lite"/>
    </source>
</evidence>